<dbReference type="Proteomes" id="UP001186974">
    <property type="component" value="Unassembled WGS sequence"/>
</dbReference>
<organism evidence="1 2">
    <name type="scientific">Coniosporium uncinatum</name>
    <dbReference type="NCBI Taxonomy" id="93489"/>
    <lineage>
        <taxon>Eukaryota</taxon>
        <taxon>Fungi</taxon>
        <taxon>Dikarya</taxon>
        <taxon>Ascomycota</taxon>
        <taxon>Pezizomycotina</taxon>
        <taxon>Dothideomycetes</taxon>
        <taxon>Dothideomycetes incertae sedis</taxon>
        <taxon>Coniosporium</taxon>
    </lineage>
</organism>
<name>A0ACC3DIC5_9PEZI</name>
<feature type="non-terminal residue" evidence="1">
    <location>
        <position position="481"/>
    </location>
</feature>
<reference evidence="1" key="1">
    <citation type="submission" date="2024-09" db="EMBL/GenBank/DDBJ databases">
        <title>Black Yeasts Isolated from many extreme environments.</title>
        <authorList>
            <person name="Coleine C."/>
            <person name="Stajich J.E."/>
            <person name="Selbmann L."/>
        </authorList>
    </citation>
    <scope>NUCLEOTIDE SEQUENCE</scope>
    <source>
        <strain evidence="1">CCFEE 5737</strain>
    </source>
</reference>
<evidence type="ECO:0000313" key="1">
    <source>
        <dbReference type="EMBL" id="KAK3076349.1"/>
    </source>
</evidence>
<gene>
    <name evidence="1" type="ORF">LTS18_013256</name>
</gene>
<accession>A0ACC3DIC5</accession>
<feature type="non-terminal residue" evidence="1">
    <location>
        <position position="1"/>
    </location>
</feature>
<protein>
    <submittedName>
        <fullName evidence="1">Uncharacterized protein</fullName>
    </submittedName>
</protein>
<keyword evidence="2" id="KW-1185">Reference proteome</keyword>
<dbReference type="EMBL" id="JAWDJW010004072">
    <property type="protein sequence ID" value="KAK3076349.1"/>
    <property type="molecule type" value="Genomic_DNA"/>
</dbReference>
<sequence length="481" mass="53717">RFDAKANKSNWIIPSALAFVSQQPWIENATFKDNVLFGLPYDADRYNKVLEACALEKDLHILSDGDATEIGANGINLSGGQRWRITLARAMYSRAGILCFDDIFSAVDAHVGKQIFEEALTGELSKGRTRILVTHHVGLCLLKTKYQVKVGDGKVDFAGSVAELQETGQLEELLKEDEEAIEETDDVETTDNAGMNGNGRKFSSATARRMSKASRRFSVVSGKSALMDESQPIADSKRAQPKAFVEEEKRDVGWVKFRIYSKYLRASGGLIFWVFILFVFVAYQGLLLARSWILRLWTEDYKSESAVLLTQARILIHQTTANYRTTQVDDSVKFYLSLYLGLAVLLCLLGTFRYFLVFFASIKASRNLFEALTHTILRAPLRWLDTVPVGRVLNRFTADFNTIDSMLGQAVAFMLFNALVVVGIIVAGVLVSPYFIIFAAMLLVICLRYAVYYLSGAREAKRLESVAKSPLFELFSTALAG</sequence>
<proteinExistence type="predicted"/>
<comment type="caution">
    <text evidence="1">The sequence shown here is derived from an EMBL/GenBank/DDBJ whole genome shotgun (WGS) entry which is preliminary data.</text>
</comment>
<evidence type="ECO:0000313" key="2">
    <source>
        <dbReference type="Proteomes" id="UP001186974"/>
    </source>
</evidence>